<dbReference type="PANTHER" id="PTHR33643">
    <property type="entry name" value="UREASE ACCESSORY PROTEIN D"/>
    <property type="match status" value="1"/>
</dbReference>
<dbReference type="PANTHER" id="PTHR33643:SF1">
    <property type="entry name" value="UREASE ACCESSORY PROTEIN D"/>
    <property type="match status" value="1"/>
</dbReference>
<dbReference type="Proteomes" id="UP000199502">
    <property type="component" value="Unassembled WGS sequence"/>
</dbReference>
<comment type="function">
    <text evidence="3">Required for maturation of urease via the functional incorporation of the urease nickel metallocenter.</text>
</comment>
<comment type="subunit">
    <text evidence="3">UreD, UreF and UreG form a complex that acts as a GTP-hydrolysis-dependent molecular chaperone, activating the urease apoprotein by helping to assemble the nickel containing metallocenter of UreC. The UreE protein probably delivers the nickel.</text>
</comment>
<protein>
    <recommendedName>
        <fullName evidence="3">Urease accessory protein UreD</fullName>
    </recommendedName>
</protein>
<dbReference type="STRING" id="336292.SAMN05660710_01769"/>
<comment type="subcellular location">
    <subcellularLocation>
        <location evidence="3">Cytoplasm</location>
    </subcellularLocation>
</comment>
<evidence type="ECO:0000313" key="5">
    <source>
        <dbReference type="EMBL" id="SCY50954.1"/>
    </source>
</evidence>
<reference evidence="5 6" key="1">
    <citation type="submission" date="2016-10" db="EMBL/GenBank/DDBJ databases">
        <authorList>
            <person name="de Groot N.N."/>
        </authorList>
    </citation>
    <scope>NUCLEOTIDE SEQUENCE [LARGE SCALE GENOMIC DNA]</scope>
    <source>
        <strain evidence="5 6">CGMCC 1.8925</strain>
    </source>
</reference>
<keyword evidence="3" id="KW-0996">Nickel insertion</keyword>
<sequence length="308" mass="32899">MGTSLKPQAEPRRLPEPQAGERQAAVDLCPHRPPSAHMLDSTAPLETMQRSRGEAHVVLGPRGLIDLAQAGSAKAMLPRMTAGLPEIVFLNTSGGLASGDRLGFGVELRPDARALATTQTAERAYRATGAPATAEVDLTVGAGAWLDWLPQETILYDGARLHRETTVDLAEDAGCLLLEMLVLGRLAMGERPARLDLRDRRVVRRGGRVIHHDALALDHDALARLPGAAMTGGAPALATLALIAPHAPDLLPAARAVLDEPGVEAAASAPPGRLVIRLLAADGWPLRRQINRLLRVLRPHPLPRIWQV</sequence>
<keyword evidence="2 3" id="KW-0143">Chaperone</keyword>
<feature type="region of interest" description="Disordered" evidence="4">
    <location>
        <begin position="1"/>
        <end position="23"/>
    </location>
</feature>
<dbReference type="AlphaFoldDB" id="A0A1G5GHH7"/>
<evidence type="ECO:0000256" key="1">
    <source>
        <dbReference type="ARBA" id="ARBA00007177"/>
    </source>
</evidence>
<dbReference type="GO" id="GO:0016151">
    <property type="term" value="F:nickel cation binding"/>
    <property type="evidence" value="ECO:0007669"/>
    <property type="project" value="UniProtKB-UniRule"/>
</dbReference>
<dbReference type="GO" id="GO:0005737">
    <property type="term" value="C:cytoplasm"/>
    <property type="evidence" value="ECO:0007669"/>
    <property type="project" value="UniProtKB-SubCell"/>
</dbReference>
<proteinExistence type="inferred from homology"/>
<comment type="similarity">
    <text evidence="1 3">Belongs to the UreD family.</text>
</comment>
<evidence type="ECO:0000256" key="2">
    <source>
        <dbReference type="ARBA" id="ARBA00023186"/>
    </source>
</evidence>
<dbReference type="Pfam" id="PF01774">
    <property type="entry name" value="UreD"/>
    <property type="match status" value="1"/>
</dbReference>
<keyword evidence="6" id="KW-1185">Reference proteome</keyword>
<dbReference type="EMBL" id="FMVT01000005">
    <property type="protein sequence ID" value="SCY50954.1"/>
    <property type="molecule type" value="Genomic_DNA"/>
</dbReference>
<dbReference type="HAMAP" id="MF_01384">
    <property type="entry name" value="UreD"/>
    <property type="match status" value="1"/>
</dbReference>
<evidence type="ECO:0000256" key="3">
    <source>
        <dbReference type="HAMAP-Rule" id="MF_01384"/>
    </source>
</evidence>
<dbReference type="InterPro" id="IPR002669">
    <property type="entry name" value="UreD"/>
</dbReference>
<organism evidence="5 6">
    <name type="scientific">Paracoccus tibetensis</name>
    <dbReference type="NCBI Taxonomy" id="336292"/>
    <lineage>
        <taxon>Bacteria</taxon>
        <taxon>Pseudomonadati</taxon>
        <taxon>Pseudomonadota</taxon>
        <taxon>Alphaproteobacteria</taxon>
        <taxon>Rhodobacterales</taxon>
        <taxon>Paracoccaceae</taxon>
        <taxon>Paracoccus</taxon>
    </lineage>
</organism>
<name>A0A1G5GHH7_9RHOB</name>
<evidence type="ECO:0000256" key="4">
    <source>
        <dbReference type="SAM" id="MobiDB-lite"/>
    </source>
</evidence>
<evidence type="ECO:0000313" key="6">
    <source>
        <dbReference type="Proteomes" id="UP000199502"/>
    </source>
</evidence>
<accession>A0A1G5GHH7</accession>
<gene>
    <name evidence="3" type="primary">ureD</name>
    <name evidence="5" type="ORF">SAMN05660710_01769</name>
</gene>
<keyword evidence="3" id="KW-0963">Cytoplasm</keyword>